<evidence type="ECO:0000256" key="1">
    <source>
        <dbReference type="SAM" id="Phobius"/>
    </source>
</evidence>
<keyword evidence="3" id="KW-1185">Reference proteome</keyword>
<gene>
    <name evidence="2" type="ORF">SAMN05444008_101213</name>
</gene>
<keyword evidence="1" id="KW-0472">Membrane</keyword>
<feature type="transmembrane region" description="Helical" evidence="1">
    <location>
        <begin position="71"/>
        <end position="91"/>
    </location>
</feature>
<evidence type="ECO:0000313" key="2">
    <source>
        <dbReference type="EMBL" id="SHE34890.1"/>
    </source>
</evidence>
<dbReference type="STRING" id="1302690.BUE76_00625"/>
<dbReference type="Proteomes" id="UP000184368">
    <property type="component" value="Unassembled WGS sequence"/>
</dbReference>
<organism evidence="2 3">
    <name type="scientific">Cnuella takakiae</name>
    <dbReference type="NCBI Taxonomy" id="1302690"/>
    <lineage>
        <taxon>Bacteria</taxon>
        <taxon>Pseudomonadati</taxon>
        <taxon>Bacteroidota</taxon>
        <taxon>Chitinophagia</taxon>
        <taxon>Chitinophagales</taxon>
        <taxon>Chitinophagaceae</taxon>
        <taxon>Cnuella</taxon>
    </lineage>
</organism>
<accession>A0A1M4SRN1</accession>
<dbReference type="AlphaFoldDB" id="A0A1M4SRN1"/>
<evidence type="ECO:0000313" key="3">
    <source>
        <dbReference type="Proteomes" id="UP000184368"/>
    </source>
</evidence>
<protein>
    <submittedName>
        <fullName evidence="2">Uncharacterized protein</fullName>
    </submittedName>
</protein>
<keyword evidence="1" id="KW-0812">Transmembrane</keyword>
<keyword evidence="1" id="KW-1133">Transmembrane helix</keyword>
<proteinExistence type="predicted"/>
<sequence>MMQSMSQLITLCPSQPDGSIRILTQNKNLFVLLEIWQKEDWIKISKAHQQNACKGWKAPDKKKPTHIFTSAYIFDAHILAIIAASPIIYIGTDYDDFSIFHLTVQKISATQPVNWFTYHHTFLQNPIAGICLVLDIPVTNFIHAQLIRAVSNYTHQERLALYVLPP</sequence>
<dbReference type="EMBL" id="FQUO01000001">
    <property type="protein sequence ID" value="SHE34890.1"/>
    <property type="molecule type" value="Genomic_DNA"/>
</dbReference>
<reference evidence="2 3" key="1">
    <citation type="submission" date="2016-11" db="EMBL/GenBank/DDBJ databases">
        <authorList>
            <person name="Jaros S."/>
            <person name="Januszkiewicz K."/>
            <person name="Wedrychowicz H."/>
        </authorList>
    </citation>
    <scope>NUCLEOTIDE SEQUENCE [LARGE SCALE GENOMIC DNA]</scope>
    <source>
        <strain evidence="2 3">DSM 26897</strain>
    </source>
</reference>
<name>A0A1M4SRN1_9BACT</name>